<organism evidence="1">
    <name type="scientific">marine sediment metagenome</name>
    <dbReference type="NCBI Taxonomy" id="412755"/>
    <lineage>
        <taxon>unclassified sequences</taxon>
        <taxon>metagenomes</taxon>
        <taxon>ecological metagenomes</taxon>
    </lineage>
</organism>
<accession>X0Y409</accession>
<evidence type="ECO:0000313" key="1">
    <source>
        <dbReference type="EMBL" id="GAG43423.1"/>
    </source>
</evidence>
<proteinExistence type="predicted"/>
<dbReference type="AlphaFoldDB" id="X0Y409"/>
<feature type="non-terminal residue" evidence="1">
    <location>
        <position position="1"/>
    </location>
</feature>
<protein>
    <submittedName>
        <fullName evidence="1">Uncharacterized protein</fullName>
    </submittedName>
</protein>
<reference evidence="1" key="1">
    <citation type="journal article" date="2014" name="Front. Microbiol.">
        <title>High frequency of phylogenetically diverse reductive dehalogenase-homologous genes in deep subseafloor sedimentary metagenomes.</title>
        <authorList>
            <person name="Kawai M."/>
            <person name="Futagami T."/>
            <person name="Toyoda A."/>
            <person name="Takaki Y."/>
            <person name="Nishi S."/>
            <person name="Hori S."/>
            <person name="Arai W."/>
            <person name="Tsubouchi T."/>
            <person name="Morono Y."/>
            <person name="Uchiyama I."/>
            <person name="Ito T."/>
            <person name="Fujiyama A."/>
            <person name="Inagaki F."/>
            <person name="Takami H."/>
        </authorList>
    </citation>
    <scope>NUCLEOTIDE SEQUENCE</scope>
    <source>
        <strain evidence="1">Expedition CK06-06</strain>
    </source>
</reference>
<comment type="caution">
    <text evidence="1">The sequence shown here is derived from an EMBL/GenBank/DDBJ whole genome shotgun (WGS) entry which is preliminary data.</text>
</comment>
<name>X0Y409_9ZZZZ</name>
<dbReference type="EMBL" id="BARS01059206">
    <property type="protein sequence ID" value="GAG43423.1"/>
    <property type="molecule type" value="Genomic_DNA"/>
</dbReference>
<gene>
    <name evidence="1" type="ORF">S01H1_85907</name>
</gene>
<sequence>CGAGDRYVMAFEIFGPPEECGVRFTMQFAESTDLLRWRRIENCAYSKERYTACPALRFL</sequence>
<feature type="non-terminal residue" evidence="1">
    <location>
        <position position="59"/>
    </location>
</feature>